<dbReference type="EMBL" id="LNQE01001637">
    <property type="protein sequence ID" value="KUG14612.1"/>
    <property type="molecule type" value="Genomic_DNA"/>
</dbReference>
<dbReference type="Pfam" id="PF01568">
    <property type="entry name" value="Molydop_binding"/>
    <property type="match status" value="1"/>
</dbReference>
<dbReference type="GO" id="GO:0016491">
    <property type="term" value="F:oxidoreductase activity"/>
    <property type="evidence" value="ECO:0007669"/>
    <property type="project" value="UniProtKB-KW"/>
</dbReference>
<proteinExistence type="predicted"/>
<dbReference type="AlphaFoldDB" id="A0A0W8F145"/>
<feature type="domain" description="Molybdopterin dinucleotide-binding" evidence="1">
    <location>
        <begin position="3"/>
        <end position="101"/>
    </location>
</feature>
<sequence length="129" mass="14261">MNFILNTGRTIRQGSYVERKNTPQYQEEASTLYMHEMDMLDQEIESGDHVQVLSAHGAVVMRVLPAAWLSQGVVFVCLGPYANHLVGSETHCTGMPDYKDTVVRISPTDAPLVSVADLMEQCGGVRYEG</sequence>
<evidence type="ECO:0000313" key="2">
    <source>
        <dbReference type="EMBL" id="KUG14612.1"/>
    </source>
</evidence>
<gene>
    <name evidence="2" type="ORF">ASZ90_015728</name>
</gene>
<dbReference type="InterPro" id="IPR009010">
    <property type="entry name" value="Asp_de-COase-like_dom_sf"/>
</dbReference>
<reference evidence="2" key="1">
    <citation type="journal article" date="2015" name="Proc. Natl. Acad. Sci. U.S.A.">
        <title>Networks of energetic and metabolic interactions define dynamics in microbial communities.</title>
        <authorList>
            <person name="Embree M."/>
            <person name="Liu J.K."/>
            <person name="Al-Bassam M.M."/>
            <person name="Zengler K."/>
        </authorList>
    </citation>
    <scope>NUCLEOTIDE SEQUENCE</scope>
</reference>
<protein>
    <submittedName>
        <fullName evidence="2">Formylmethanofuran dehydrogenase (Tungsten) subunit d</fullName>
        <ecNumber evidence="2">1.2.99.5</ecNumber>
    </submittedName>
</protein>
<organism evidence="2">
    <name type="scientific">hydrocarbon metagenome</name>
    <dbReference type="NCBI Taxonomy" id="938273"/>
    <lineage>
        <taxon>unclassified sequences</taxon>
        <taxon>metagenomes</taxon>
        <taxon>ecological metagenomes</taxon>
    </lineage>
</organism>
<name>A0A0W8F145_9ZZZZ</name>
<comment type="caution">
    <text evidence="2">The sequence shown here is derived from an EMBL/GenBank/DDBJ whole genome shotgun (WGS) entry which is preliminary data.</text>
</comment>
<accession>A0A0W8F145</accession>
<dbReference type="InterPro" id="IPR006657">
    <property type="entry name" value="MoPterin_dinucl-bd_dom"/>
</dbReference>
<dbReference type="SUPFAM" id="SSF50692">
    <property type="entry name" value="ADC-like"/>
    <property type="match status" value="1"/>
</dbReference>
<keyword evidence="2" id="KW-0560">Oxidoreductase</keyword>
<dbReference type="Gene3D" id="2.40.40.20">
    <property type="match status" value="1"/>
</dbReference>
<evidence type="ECO:0000259" key="1">
    <source>
        <dbReference type="Pfam" id="PF01568"/>
    </source>
</evidence>
<dbReference type="GO" id="GO:0043546">
    <property type="term" value="F:molybdopterin cofactor binding"/>
    <property type="evidence" value="ECO:0007669"/>
    <property type="project" value="InterPro"/>
</dbReference>
<dbReference type="EC" id="1.2.99.5" evidence="2"/>